<accession>A0A6M6JBX2</accession>
<name>A0A6M6JBX2_9PSEU</name>
<reference evidence="3 4" key="1">
    <citation type="submission" date="2020-05" db="EMBL/GenBank/DDBJ databases">
        <authorList>
            <person name="Mo P."/>
        </authorList>
    </citation>
    <scope>NUCLEOTIDE SEQUENCE [LARGE SCALE GENOMIC DNA]</scope>
    <source>
        <strain evidence="3 4">Gen01</strain>
    </source>
</reference>
<dbReference type="SUPFAM" id="SSF54593">
    <property type="entry name" value="Glyoxalase/Bleomycin resistance protein/Dihydroxybiphenyl dioxygenase"/>
    <property type="match status" value="1"/>
</dbReference>
<dbReference type="GO" id="GO:0046872">
    <property type="term" value="F:metal ion binding"/>
    <property type="evidence" value="ECO:0007669"/>
    <property type="project" value="UniProtKB-KW"/>
</dbReference>
<dbReference type="RefSeq" id="WP_172155459.1">
    <property type="nucleotide sequence ID" value="NZ_CP053564.1"/>
</dbReference>
<evidence type="ECO:0000313" key="3">
    <source>
        <dbReference type="EMBL" id="QJY45434.1"/>
    </source>
</evidence>
<dbReference type="GO" id="GO:0046491">
    <property type="term" value="P:L-methylmalonyl-CoA metabolic process"/>
    <property type="evidence" value="ECO:0007669"/>
    <property type="project" value="TreeGrafter"/>
</dbReference>
<evidence type="ECO:0000313" key="4">
    <source>
        <dbReference type="Proteomes" id="UP000505377"/>
    </source>
</evidence>
<dbReference type="PANTHER" id="PTHR43048">
    <property type="entry name" value="METHYLMALONYL-COA EPIMERASE"/>
    <property type="match status" value="1"/>
</dbReference>
<protein>
    <submittedName>
        <fullName evidence="3">Glyoxalase</fullName>
    </submittedName>
</protein>
<dbReference type="Gene3D" id="3.10.180.10">
    <property type="entry name" value="2,3-Dihydroxybiphenyl 1,2-Dioxygenase, domain 1"/>
    <property type="match status" value="1"/>
</dbReference>
<dbReference type="InterPro" id="IPR037523">
    <property type="entry name" value="VOC_core"/>
</dbReference>
<dbReference type="PANTHER" id="PTHR43048:SF3">
    <property type="entry name" value="METHYLMALONYL-COA EPIMERASE, MITOCHONDRIAL"/>
    <property type="match status" value="1"/>
</dbReference>
<dbReference type="KEGG" id="pbro:HOP40_06080"/>
<dbReference type="AlphaFoldDB" id="A0A6M6JBX2"/>
<keyword evidence="4" id="KW-1185">Reference proteome</keyword>
<evidence type="ECO:0000256" key="1">
    <source>
        <dbReference type="ARBA" id="ARBA00022723"/>
    </source>
</evidence>
<dbReference type="EMBL" id="CP053564">
    <property type="protein sequence ID" value="QJY45434.1"/>
    <property type="molecule type" value="Genomic_DNA"/>
</dbReference>
<gene>
    <name evidence="3" type="ORF">HOP40_06080</name>
</gene>
<feature type="domain" description="VOC" evidence="2">
    <location>
        <begin position="20"/>
        <end position="147"/>
    </location>
</feature>
<dbReference type="GO" id="GO:0004493">
    <property type="term" value="F:methylmalonyl-CoA epimerase activity"/>
    <property type="evidence" value="ECO:0007669"/>
    <property type="project" value="TreeGrafter"/>
</dbReference>
<dbReference type="PROSITE" id="PS51819">
    <property type="entry name" value="VOC"/>
    <property type="match status" value="1"/>
</dbReference>
<dbReference type="Pfam" id="PF13669">
    <property type="entry name" value="Glyoxalase_4"/>
    <property type="match status" value="1"/>
</dbReference>
<dbReference type="InterPro" id="IPR051785">
    <property type="entry name" value="MMCE/EMCE_epimerase"/>
</dbReference>
<dbReference type="Proteomes" id="UP000505377">
    <property type="component" value="Chromosome"/>
</dbReference>
<organism evidence="3 4">
    <name type="scientific">Pseudonocardia broussonetiae</name>
    <dbReference type="NCBI Taxonomy" id="2736640"/>
    <lineage>
        <taxon>Bacteria</taxon>
        <taxon>Bacillati</taxon>
        <taxon>Actinomycetota</taxon>
        <taxon>Actinomycetes</taxon>
        <taxon>Pseudonocardiales</taxon>
        <taxon>Pseudonocardiaceae</taxon>
        <taxon>Pseudonocardia</taxon>
    </lineage>
</organism>
<proteinExistence type="predicted"/>
<keyword evidence="1" id="KW-0479">Metal-binding</keyword>
<sequence length="182" mass="19768">MTGPVPDLADLPDGITGLRCVDHIAVATRSIADAHRLYGGVLGGRFMNGGDYAGTGIRTLQLRLAGGMKVELLQPTDPSSYLAAYLEKRGEGLHHVTLLFDDVERAIGAFSSQGYELVDVDLRRPAWREAYVRPRSAFGTLLQLVDSTVRWDVPVPGITAQQVLAGDVVWDEETELPRLRGG</sequence>
<evidence type="ECO:0000259" key="2">
    <source>
        <dbReference type="PROSITE" id="PS51819"/>
    </source>
</evidence>
<dbReference type="InterPro" id="IPR029068">
    <property type="entry name" value="Glyas_Bleomycin-R_OHBP_Dase"/>
</dbReference>